<protein>
    <submittedName>
        <fullName evidence="1">Uncharacterized protein</fullName>
    </submittedName>
</protein>
<evidence type="ECO:0000313" key="1">
    <source>
        <dbReference type="EMBL" id="JAD83076.1"/>
    </source>
</evidence>
<dbReference type="EMBL" id="GBRH01214819">
    <property type="protein sequence ID" value="JAD83076.1"/>
    <property type="molecule type" value="Transcribed_RNA"/>
</dbReference>
<organism evidence="1">
    <name type="scientific">Arundo donax</name>
    <name type="common">Giant reed</name>
    <name type="synonym">Donax arundinaceus</name>
    <dbReference type="NCBI Taxonomy" id="35708"/>
    <lineage>
        <taxon>Eukaryota</taxon>
        <taxon>Viridiplantae</taxon>
        <taxon>Streptophyta</taxon>
        <taxon>Embryophyta</taxon>
        <taxon>Tracheophyta</taxon>
        <taxon>Spermatophyta</taxon>
        <taxon>Magnoliopsida</taxon>
        <taxon>Liliopsida</taxon>
        <taxon>Poales</taxon>
        <taxon>Poaceae</taxon>
        <taxon>PACMAD clade</taxon>
        <taxon>Arundinoideae</taxon>
        <taxon>Arundineae</taxon>
        <taxon>Arundo</taxon>
    </lineage>
</organism>
<reference evidence="1" key="2">
    <citation type="journal article" date="2015" name="Data Brief">
        <title>Shoot transcriptome of the giant reed, Arundo donax.</title>
        <authorList>
            <person name="Barrero R.A."/>
            <person name="Guerrero F.D."/>
            <person name="Moolhuijzen P."/>
            <person name="Goolsby J.A."/>
            <person name="Tidwell J."/>
            <person name="Bellgard S.E."/>
            <person name="Bellgard M.I."/>
        </authorList>
    </citation>
    <scope>NUCLEOTIDE SEQUENCE</scope>
    <source>
        <tissue evidence="1">Shoot tissue taken approximately 20 cm above the soil surface</tissue>
    </source>
</reference>
<dbReference type="AlphaFoldDB" id="A0A0A9D5L1"/>
<proteinExistence type="predicted"/>
<reference evidence="1" key="1">
    <citation type="submission" date="2014-09" db="EMBL/GenBank/DDBJ databases">
        <authorList>
            <person name="Magalhaes I.L.F."/>
            <person name="Oliveira U."/>
            <person name="Santos F.R."/>
            <person name="Vidigal T.H.D.A."/>
            <person name="Brescovit A.D."/>
            <person name="Santos A.J."/>
        </authorList>
    </citation>
    <scope>NUCLEOTIDE SEQUENCE</scope>
    <source>
        <tissue evidence="1">Shoot tissue taken approximately 20 cm above the soil surface</tissue>
    </source>
</reference>
<accession>A0A0A9D5L1</accession>
<name>A0A0A9D5L1_ARUDO</name>
<sequence length="32" mass="3702">MSLAWDRCRKLCYSTAIETRITGDKERQVLGT</sequence>